<dbReference type="AlphaFoldDB" id="A0A6A6Y6G4"/>
<dbReference type="GeneID" id="54466930"/>
<keyword evidence="3" id="KW-1185">Reference proteome</keyword>
<feature type="region of interest" description="Disordered" evidence="1">
    <location>
        <begin position="75"/>
        <end position="99"/>
    </location>
</feature>
<name>A0A6A6Y6G4_9PEZI</name>
<evidence type="ECO:0000313" key="2">
    <source>
        <dbReference type="EMBL" id="KAF2804199.1"/>
    </source>
</evidence>
<dbReference type="EMBL" id="MU003714">
    <property type="protein sequence ID" value="KAF2804199.1"/>
    <property type="molecule type" value="Genomic_DNA"/>
</dbReference>
<proteinExistence type="predicted"/>
<evidence type="ECO:0000313" key="3">
    <source>
        <dbReference type="Proteomes" id="UP000504636"/>
    </source>
</evidence>
<dbReference type="Gene3D" id="3.40.50.300">
    <property type="entry name" value="P-loop containing nucleotide triphosphate hydrolases"/>
    <property type="match status" value="1"/>
</dbReference>
<evidence type="ECO:0000256" key="1">
    <source>
        <dbReference type="SAM" id="MobiDB-lite"/>
    </source>
</evidence>
<reference evidence="4" key="3">
    <citation type="submission" date="2025-04" db="UniProtKB">
        <authorList>
            <consortium name="RefSeq"/>
        </authorList>
    </citation>
    <scope>IDENTIFICATION</scope>
    <source>
        <strain evidence="4">CBS 304.34</strain>
    </source>
</reference>
<reference evidence="2 4" key="1">
    <citation type="journal article" date="2020" name="Stud. Mycol.">
        <title>101 Dothideomycetes genomes: a test case for predicting lifestyles and emergence of pathogens.</title>
        <authorList>
            <person name="Haridas S."/>
            <person name="Albert R."/>
            <person name="Binder M."/>
            <person name="Bloem J."/>
            <person name="Labutti K."/>
            <person name="Salamov A."/>
            <person name="Andreopoulos B."/>
            <person name="Baker S."/>
            <person name="Barry K."/>
            <person name="Bills G."/>
            <person name="Bluhm B."/>
            <person name="Cannon C."/>
            <person name="Castanera R."/>
            <person name="Culley D."/>
            <person name="Daum C."/>
            <person name="Ezra D."/>
            <person name="Gonzalez J."/>
            <person name="Henrissat B."/>
            <person name="Kuo A."/>
            <person name="Liang C."/>
            <person name="Lipzen A."/>
            <person name="Lutzoni F."/>
            <person name="Magnuson J."/>
            <person name="Mondo S."/>
            <person name="Nolan M."/>
            <person name="Ohm R."/>
            <person name="Pangilinan J."/>
            <person name="Park H.-J."/>
            <person name="Ramirez L."/>
            <person name="Alfaro M."/>
            <person name="Sun H."/>
            <person name="Tritt A."/>
            <person name="Yoshinaga Y."/>
            <person name="Zwiers L.-H."/>
            <person name="Turgeon B."/>
            <person name="Goodwin S."/>
            <person name="Spatafora J."/>
            <person name="Crous P."/>
            <person name="Grigoriev I."/>
        </authorList>
    </citation>
    <scope>NUCLEOTIDE SEQUENCE</scope>
    <source>
        <strain evidence="2 4">CBS 304.34</strain>
    </source>
</reference>
<organism evidence="2">
    <name type="scientific">Mytilinidion resinicola</name>
    <dbReference type="NCBI Taxonomy" id="574789"/>
    <lineage>
        <taxon>Eukaryota</taxon>
        <taxon>Fungi</taxon>
        <taxon>Dikarya</taxon>
        <taxon>Ascomycota</taxon>
        <taxon>Pezizomycotina</taxon>
        <taxon>Dothideomycetes</taxon>
        <taxon>Pleosporomycetidae</taxon>
        <taxon>Mytilinidiales</taxon>
        <taxon>Mytilinidiaceae</taxon>
        <taxon>Mytilinidion</taxon>
    </lineage>
</organism>
<sequence length="99" mass="11414">MRMMVELPGRGKGLIAQKASLAEQESTLKTHEYALWLSHMLEERASLRKKVPSLFLRLDRYLHWPSITPKTFDAGQYRRTATPNPTPNPLAEFFDTTNL</sequence>
<protein>
    <submittedName>
        <fullName evidence="2 4">Uncharacterized protein</fullName>
    </submittedName>
</protein>
<reference evidence="4" key="2">
    <citation type="submission" date="2020-04" db="EMBL/GenBank/DDBJ databases">
        <authorList>
            <consortium name="NCBI Genome Project"/>
        </authorList>
    </citation>
    <scope>NUCLEOTIDE SEQUENCE</scope>
    <source>
        <strain evidence="4">CBS 304.34</strain>
    </source>
</reference>
<dbReference type="RefSeq" id="XP_033571163.1">
    <property type="nucleotide sequence ID" value="XM_033726037.1"/>
</dbReference>
<dbReference type="InterPro" id="IPR027417">
    <property type="entry name" value="P-loop_NTPase"/>
</dbReference>
<accession>A0A6A6Y6G4</accession>
<evidence type="ECO:0000313" key="4">
    <source>
        <dbReference type="RefSeq" id="XP_033571163.1"/>
    </source>
</evidence>
<gene>
    <name evidence="2 4" type="ORF">BDZ99DRAFT_525790</name>
</gene>
<dbReference type="Proteomes" id="UP000504636">
    <property type="component" value="Unplaced"/>
</dbReference>